<reference evidence="2" key="2">
    <citation type="journal article" date="2020" name="mSystems">
        <title>Genome- and Community-Level Interaction Insights into Carbon Utilization and Element Cycling Functions of Hydrothermarchaeota in Hydrothermal Sediment.</title>
        <authorList>
            <person name="Zhou Z."/>
            <person name="Liu Y."/>
            <person name="Xu W."/>
            <person name="Pan J."/>
            <person name="Luo Z.H."/>
            <person name="Li M."/>
        </authorList>
    </citation>
    <scope>NUCLEOTIDE SEQUENCE [LARGE SCALE GENOMIC DNA]</scope>
    <source>
        <strain evidence="2">SpSt-1261</strain>
    </source>
</reference>
<organism evidence="3 4">
    <name type="scientific">Fervidicoccus fontis</name>
    <dbReference type="NCBI Taxonomy" id="683846"/>
    <lineage>
        <taxon>Archaea</taxon>
        <taxon>Thermoproteota</taxon>
        <taxon>Thermoprotei</taxon>
        <taxon>Fervidicoccales</taxon>
        <taxon>Fervidicoccaceae</taxon>
        <taxon>Fervidicoccus</taxon>
    </lineage>
</organism>
<dbReference type="EMBL" id="PNIM01000005">
    <property type="protein sequence ID" value="PMB75871.1"/>
    <property type="molecule type" value="Genomic_DNA"/>
</dbReference>
<proteinExistence type="predicted"/>
<sequence length="525" mass="59150">MESRFFAENKKFPDNFVPDHSSLIGGIVTKLILSNEIPELSKIYIHKTLVSFIEKEAFEGKAVGLAGIEELQRIRELAKERNIEVEIVGDSQRVFSQVDILELSRIVRELAISTESVLITSDKIASQIAQATGIKTLYVPASASKRLKLEDFFDNETMSVHLIEDVPPIAKKGRPGSWSFVQLSDKPITRAEIQSIFDEIVETAKSREDSFIEIDRSGSTIVQLGAYRIVIVRPPLGSKWMITAVKPLVKLSLEDYMLPEKLLERFKKRAEGILIAGAPGMGKTTFAQALAEFYQKEGKIVTTIESPRDMRLSPQIVQYSKHFAEKDEIHDILLLSRPDYTFFDELRGDDDFKLYVDLRLAGIGMVGVLHATSPIDAIQRFINRVELGVIPSIIDTVIFIDRGQISKVYEITITVKLPTGLKEVDLARPVIEVKDFLTSELEYEIYTFGEQTVVVPIKRGKKVEAGEERIIRQIETLVPGAEVEILGKTATVKLSGENSRLIMKRAKRLKRIAQKMGYDLRIETE</sequence>
<feature type="domain" description="AAA+ ATPase" evidence="1">
    <location>
        <begin position="269"/>
        <end position="391"/>
    </location>
</feature>
<dbReference type="SMART" id="SM00382">
    <property type="entry name" value="AAA"/>
    <property type="match status" value="1"/>
</dbReference>
<dbReference type="InterPro" id="IPR027417">
    <property type="entry name" value="P-loop_NTPase"/>
</dbReference>
<dbReference type="RefSeq" id="WP_272985617.1">
    <property type="nucleotide sequence ID" value="NZ_DSFH01000056.1"/>
</dbReference>
<dbReference type="SUPFAM" id="SSF52540">
    <property type="entry name" value="P-loop containing nucleoside triphosphate hydrolases"/>
    <property type="match status" value="1"/>
</dbReference>
<dbReference type="Gene3D" id="3.40.50.1010">
    <property type="entry name" value="5'-nuclease"/>
    <property type="match status" value="1"/>
</dbReference>
<dbReference type="CDD" id="cd09878">
    <property type="entry name" value="PIN_VapC_VirB11L-ATPase-like"/>
    <property type="match status" value="1"/>
</dbReference>
<dbReference type="Proteomes" id="UP000886076">
    <property type="component" value="Unassembled WGS sequence"/>
</dbReference>
<protein>
    <submittedName>
        <fullName evidence="3">ATPase</fullName>
    </submittedName>
</protein>
<dbReference type="NCBIfam" id="NF010335">
    <property type="entry name" value="PRK13764.1"/>
    <property type="match status" value="1"/>
</dbReference>
<comment type="caution">
    <text evidence="3">The sequence shown here is derived from an EMBL/GenBank/DDBJ whole genome shotgun (WGS) entry which is preliminary data.</text>
</comment>
<accession>A0A2J6N3F7</accession>
<dbReference type="InterPro" id="IPR052041">
    <property type="entry name" value="Nucleic_acid_metab_PIN/TRAM"/>
</dbReference>
<dbReference type="Pfam" id="PF00437">
    <property type="entry name" value="T2SSE"/>
    <property type="match status" value="1"/>
</dbReference>
<reference evidence="3 4" key="1">
    <citation type="submission" date="2018-01" db="EMBL/GenBank/DDBJ databases">
        <title>Metagenomic assembled genomes from two thermal pools in the Uzon Caldera, Kamchatka, Russia.</title>
        <authorList>
            <person name="Wilkins L."/>
            <person name="Ettinger C."/>
        </authorList>
    </citation>
    <scope>NUCLEOTIDE SEQUENCE [LARGE SCALE GENOMIC DNA]</scope>
    <source>
        <strain evidence="3">ZAV-06</strain>
    </source>
</reference>
<dbReference type="Gene3D" id="3.40.50.300">
    <property type="entry name" value="P-loop containing nucleotide triphosphate hydrolases"/>
    <property type="match status" value="1"/>
</dbReference>
<dbReference type="AlphaFoldDB" id="A0A2J6N3F7"/>
<dbReference type="PANTHER" id="PTHR11603">
    <property type="entry name" value="AAA FAMILY ATPASE"/>
    <property type="match status" value="1"/>
</dbReference>
<name>A0A2J6N3F7_9CREN</name>
<dbReference type="EMBL" id="DSFH01000056">
    <property type="protein sequence ID" value="HEW64292.1"/>
    <property type="molecule type" value="Genomic_DNA"/>
</dbReference>
<dbReference type="PANTHER" id="PTHR11603:SF147">
    <property type="entry name" value="MEMBRANE PROTEIN"/>
    <property type="match status" value="1"/>
</dbReference>
<dbReference type="InterPro" id="IPR003593">
    <property type="entry name" value="AAA+_ATPase"/>
</dbReference>
<evidence type="ECO:0000313" key="2">
    <source>
        <dbReference type="EMBL" id="HEW64292.1"/>
    </source>
</evidence>
<evidence type="ECO:0000313" key="4">
    <source>
        <dbReference type="Proteomes" id="UP000237153"/>
    </source>
</evidence>
<dbReference type="InterPro" id="IPR001482">
    <property type="entry name" value="T2SS/T4SS_dom"/>
</dbReference>
<evidence type="ECO:0000313" key="3">
    <source>
        <dbReference type="EMBL" id="PMB75871.1"/>
    </source>
</evidence>
<dbReference type="Proteomes" id="UP000237153">
    <property type="component" value="Unassembled WGS sequence"/>
</dbReference>
<evidence type="ECO:0000259" key="1">
    <source>
        <dbReference type="SMART" id="SM00382"/>
    </source>
</evidence>
<gene>
    <name evidence="3" type="ORF">C0188_01435</name>
    <name evidence="2" type="ORF">ENO39_04470</name>
</gene>